<evidence type="ECO:0000256" key="1">
    <source>
        <dbReference type="ARBA" id="ARBA00004141"/>
    </source>
</evidence>
<evidence type="ECO:0000256" key="9">
    <source>
        <dbReference type="SAM" id="SignalP"/>
    </source>
</evidence>
<feature type="signal peptide" evidence="9">
    <location>
        <begin position="1"/>
        <end position="26"/>
    </location>
</feature>
<dbReference type="Pfam" id="PF14558">
    <property type="entry name" value="TRP_N"/>
    <property type="match status" value="1"/>
</dbReference>
<reference evidence="11" key="1">
    <citation type="submission" date="2022-07" db="EMBL/GenBank/DDBJ databases">
        <title>Fungi with potential for degradation of polypropylene.</title>
        <authorList>
            <person name="Gostincar C."/>
        </authorList>
    </citation>
    <scope>NUCLEOTIDE SEQUENCE</scope>
    <source>
        <strain evidence="11">EXF-13287</strain>
    </source>
</reference>
<feature type="region of interest" description="Disordered" evidence="7">
    <location>
        <begin position="716"/>
        <end position="736"/>
    </location>
</feature>
<dbReference type="AlphaFoldDB" id="A0AA38VYI1"/>
<feature type="transmembrane region" description="Helical" evidence="8">
    <location>
        <begin position="655"/>
        <end position="680"/>
    </location>
</feature>
<dbReference type="GO" id="GO:0055085">
    <property type="term" value="P:transmembrane transport"/>
    <property type="evidence" value="ECO:0007669"/>
    <property type="project" value="TreeGrafter"/>
</dbReference>
<comment type="subcellular location">
    <subcellularLocation>
        <location evidence="1">Membrane</location>
        <topology evidence="1">Multi-pass membrane protein</topology>
    </subcellularLocation>
</comment>
<evidence type="ECO:0000256" key="4">
    <source>
        <dbReference type="ARBA" id="ARBA00022729"/>
    </source>
</evidence>
<feature type="transmembrane region" description="Helical" evidence="8">
    <location>
        <begin position="419"/>
        <end position="446"/>
    </location>
</feature>
<evidence type="ECO:0000313" key="11">
    <source>
        <dbReference type="EMBL" id="KAJ9160565.1"/>
    </source>
</evidence>
<comment type="caution">
    <text evidence="11">The sequence shown here is derived from an EMBL/GenBank/DDBJ whole genome shotgun (WGS) entry which is preliminary data.</text>
</comment>
<feature type="transmembrane region" description="Helical" evidence="8">
    <location>
        <begin position="452"/>
        <end position="476"/>
    </location>
</feature>
<feature type="region of interest" description="Disordered" evidence="7">
    <location>
        <begin position="827"/>
        <end position="851"/>
    </location>
</feature>
<dbReference type="GO" id="GO:0009272">
    <property type="term" value="P:fungal-type cell wall biogenesis"/>
    <property type="evidence" value="ECO:0007669"/>
    <property type="project" value="TreeGrafter"/>
</dbReference>
<evidence type="ECO:0000313" key="12">
    <source>
        <dbReference type="Proteomes" id="UP001174691"/>
    </source>
</evidence>
<dbReference type="InterPro" id="IPR032800">
    <property type="entry name" value="TRP_N"/>
</dbReference>
<evidence type="ECO:0000256" key="8">
    <source>
        <dbReference type="SAM" id="Phobius"/>
    </source>
</evidence>
<feature type="chain" id="PRO_5041462391" evidence="9">
    <location>
        <begin position="27"/>
        <end position="923"/>
    </location>
</feature>
<keyword evidence="12" id="KW-1185">Reference proteome</keyword>
<organism evidence="11 12">
    <name type="scientific">Coniochaeta hoffmannii</name>
    <dbReference type="NCBI Taxonomy" id="91930"/>
    <lineage>
        <taxon>Eukaryota</taxon>
        <taxon>Fungi</taxon>
        <taxon>Dikarya</taxon>
        <taxon>Ascomycota</taxon>
        <taxon>Pezizomycotina</taxon>
        <taxon>Sordariomycetes</taxon>
        <taxon>Sordariomycetidae</taxon>
        <taxon>Coniochaetales</taxon>
        <taxon>Coniochaetaceae</taxon>
        <taxon>Coniochaeta</taxon>
    </lineage>
</organism>
<keyword evidence="6 8" id="KW-0472">Membrane</keyword>
<dbReference type="PANTHER" id="PTHR31145">
    <property type="entry name" value="INTEGRAL MEMBRANE PROTEIN (AFU_ORTHOLOGUE AFUA_7G01610)"/>
    <property type="match status" value="1"/>
</dbReference>
<name>A0AA38VYI1_9PEZI</name>
<dbReference type="GO" id="GO:0016020">
    <property type="term" value="C:membrane"/>
    <property type="evidence" value="ECO:0007669"/>
    <property type="project" value="UniProtKB-SubCell"/>
</dbReference>
<dbReference type="EMBL" id="JANBVN010000034">
    <property type="protein sequence ID" value="KAJ9160565.1"/>
    <property type="molecule type" value="Genomic_DNA"/>
</dbReference>
<evidence type="ECO:0000259" key="10">
    <source>
        <dbReference type="SMART" id="SM01320"/>
    </source>
</evidence>
<evidence type="ECO:0000256" key="5">
    <source>
        <dbReference type="ARBA" id="ARBA00022989"/>
    </source>
</evidence>
<evidence type="ECO:0000256" key="6">
    <source>
        <dbReference type="ARBA" id="ARBA00023136"/>
    </source>
</evidence>
<feature type="transmembrane region" description="Helical" evidence="8">
    <location>
        <begin position="624"/>
        <end position="643"/>
    </location>
</feature>
<keyword evidence="3 8" id="KW-0812">Transmembrane</keyword>
<accession>A0AA38VYI1</accession>
<feature type="domain" description="ML-like" evidence="10">
    <location>
        <begin position="50"/>
        <end position="192"/>
    </location>
</feature>
<dbReference type="SMART" id="SM01320">
    <property type="entry name" value="TRP_N"/>
    <property type="match status" value="1"/>
</dbReference>
<evidence type="ECO:0000256" key="3">
    <source>
        <dbReference type="ARBA" id="ARBA00022692"/>
    </source>
</evidence>
<keyword evidence="5 8" id="KW-1133">Transmembrane helix</keyword>
<feature type="compositionally biased region" description="Polar residues" evidence="7">
    <location>
        <begin position="786"/>
        <end position="803"/>
    </location>
</feature>
<dbReference type="PANTHER" id="PTHR31145:SF7">
    <property type="entry name" value="TRP-LIKE ION CHANNEL"/>
    <property type="match status" value="1"/>
</dbReference>
<feature type="transmembrane region" description="Helical" evidence="8">
    <location>
        <begin position="567"/>
        <end position="588"/>
    </location>
</feature>
<dbReference type="InterPro" id="IPR010308">
    <property type="entry name" value="TRP_C"/>
</dbReference>
<feature type="region of interest" description="Disordered" evidence="7">
    <location>
        <begin position="756"/>
        <end position="810"/>
    </location>
</feature>
<evidence type="ECO:0000256" key="7">
    <source>
        <dbReference type="SAM" id="MobiDB-lite"/>
    </source>
</evidence>
<feature type="transmembrane region" description="Helical" evidence="8">
    <location>
        <begin position="233"/>
        <end position="255"/>
    </location>
</feature>
<feature type="transmembrane region" description="Helical" evidence="8">
    <location>
        <begin position="372"/>
        <end position="398"/>
    </location>
</feature>
<dbReference type="Proteomes" id="UP001174691">
    <property type="component" value="Unassembled WGS sequence"/>
</dbReference>
<comment type="similarity">
    <text evidence="2">Belongs to the transient receptor potential (TRP) ion channel family.</text>
</comment>
<dbReference type="Pfam" id="PF06011">
    <property type="entry name" value="TRP"/>
    <property type="match status" value="1"/>
</dbReference>
<feature type="compositionally biased region" description="Polar residues" evidence="7">
    <location>
        <begin position="833"/>
        <end position="851"/>
    </location>
</feature>
<keyword evidence="4 9" id="KW-0732">Signal</keyword>
<proteinExistence type="inferred from homology"/>
<feature type="region of interest" description="Disordered" evidence="7">
    <location>
        <begin position="867"/>
        <end position="923"/>
    </location>
</feature>
<feature type="transmembrane region" description="Helical" evidence="8">
    <location>
        <begin position="196"/>
        <end position="221"/>
    </location>
</feature>
<protein>
    <submittedName>
        <fullName evidence="11">TRP-domain-containing protein</fullName>
    </submittedName>
</protein>
<gene>
    <name evidence="11" type="ORF">NKR19_g3143</name>
</gene>
<sequence length="923" mass="101320">MATRRGHDAMIALLSLILFLASAANGRDTKYVYGTDAHGKTQQLAVDRTPALFTKDFGDCLGGESLFNVTKFDAAYYADNLTIIFHIDGTTNVRNESLMMHISVDAYGSSRFDMTFDPCALNIYSLCPLNASRPVEGWAVIPVGPQQVGGIPPIAFSIPDFEGSTKVQIFANSSRTEIGCFQAVMRNGNSFSQPEALAPVLGLFTLVAIGASFLSAAYGVSTTHMRTHFAHSLPVLLVFETFQTIFFSGALTVSWPSVLAAWWSNFAWSAGLINVPGVVHSVDSFAGITGNASQVGGAGSTVINNGGGLAAQIYGRAEELSGELDKRASYNESNPYDYNWSGDPVTPGMPLPGSWTGFPGTLSGINMPGPDAFIVSLLWTLIAVGLVMLAITALKFSLEGLAKMKWIAEDRLGLFRSRWTEYLLGALGRTFFIAFFPIMTLTLYQFNVKAPAGVLAVAAVVFILFLAGMVGMAAYACRTRTRAGRMEVRRDGIHFRQAKVFGKVPFSVPVLRSTLEKRGLEVPATSGLPWIQIRHLDDNPSKPTVHQDEKYLARFGWLSARYRRTRWWFFSYYLGYVFFRACFVGAAVNSPIAQIYGLLIYEIVAFVIVAILNPFEGARNTALGVWMLSITKILTTGLSIAFLPELGLDRIIATVIGVVIIVIQGFLVIAVLILITLGAISTWMSLTRNREEFGVEILEGTRVRYFEHLEQKAPDVWRQEPSKPSRKGKEKEVAVVSQEPKEPYFKVQEVRRAPKIEDEDGDILPDMETRPNSSLRFDTTAHPRSVSRQSRPDSGNSFYSASSLPRGARAHRASWSSKDFAQWEASMERPDSSLAQRLSTGTPMLDDGNNTTSTTLIAASANSTRNSLVHTPTGIGSRPGSPLSPLHMATPSRERLRKHAEERRFLTKPSRSSLRGETTLEEE</sequence>
<dbReference type="InterPro" id="IPR040241">
    <property type="entry name" value="TRP_Flc/Pkd2-like"/>
</dbReference>
<evidence type="ECO:0000256" key="2">
    <source>
        <dbReference type="ARBA" id="ARBA00010642"/>
    </source>
</evidence>
<feature type="transmembrane region" description="Helical" evidence="8">
    <location>
        <begin position="594"/>
        <end position="612"/>
    </location>
</feature>